<dbReference type="SUPFAM" id="SSF51905">
    <property type="entry name" value="FAD/NAD(P)-binding domain"/>
    <property type="match status" value="1"/>
</dbReference>
<evidence type="ECO:0000256" key="3">
    <source>
        <dbReference type="ARBA" id="ARBA00022827"/>
    </source>
</evidence>
<name>A0A0D2HE64_9EURO</name>
<dbReference type="GeneID" id="27709612"/>
<evidence type="ECO:0000256" key="1">
    <source>
        <dbReference type="ARBA" id="ARBA00001974"/>
    </source>
</evidence>
<keyword evidence="2" id="KW-0285">Flavoprotein</keyword>
<dbReference type="Gene3D" id="3.90.700.10">
    <property type="entry name" value="Succinate dehydrogenase/fumarate reductase flavoprotein, catalytic domain"/>
    <property type="match status" value="1"/>
</dbReference>
<dbReference type="AlphaFoldDB" id="A0A0D2HE64"/>
<organism evidence="6 7">
    <name type="scientific">Fonsecaea multimorphosa CBS 102226</name>
    <dbReference type="NCBI Taxonomy" id="1442371"/>
    <lineage>
        <taxon>Eukaryota</taxon>
        <taxon>Fungi</taxon>
        <taxon>Dikarya</taxon>
        <taxon>Ascomycota</taxon>
        <taxon>Pezizomycotina</taxon>
        <taxon>Eurotiomycetes</taxon>
        <taxon>Chaetothyriomycetidae</taxon>
        <taxon>Chaetothyriales</taxon>
        <taxon>Herpotrichiellaceae</taxon>
        <taxon>Fonsecaea</taxon>
    </lineage>
</organism>
<dbReference type="InterPro" id="IPR027477">
    <property type="entry name" value="Succ_DH/fumarate_Rdtase_cat_sf"/>
</dbReference>
<evidence type="ECO:0000313" key="7">
    <source>
        <dbReference type="Proteomes" id="UP000053411"/>
    </source>
</evidence>
<evidence type="ECO:0000256" key="4">
    <source>
        <dbReference type="ARBA" id="ARBA00023002"/>
    </source>
</evidence>
<dbReference type="NCBIfam" id="NF006130">
    <property type="entry name" value="PRK08274.1"/>
    <property type="match status" value="1"/>
</dbReference>
<dbReference type="Proteomes" id="UP000053411">
    <property type="component" value="Unassembled WGS sequence"/>
</dbReference>
<dbReference type="InterPro" id="IPR003953">
    <property type="entry name" value="FAD-dep_OxRdtase_2_FAD-bd"/>
</dbReference>
<dbReference type="GO" id="GO:0016491">
    <property type="term" value="F:oxidoreductase activity"/>
    <property type="evidence" value="ECO:0007669"/>
    <property type="project" value="UniProtKB-KW"/>
</dbReference>
<protein>
    <recommendedName>
        <fullName evidence="5">FAD-dependent oxidoreductase 2 FAD-binding domain-containing protein</fullName>
    </recommendedName>
</protein>
<evidence type="ECO:0000256" key="2">
    <source>
        <dbReference type="ARBA" id="ARBA00022630"/>
    </source>
</evidence>
<dbReference type="RefSeq" id="XP_016634303.1">
    <property type="nucleotide sequence ID" value="XM_016774376.1"/>
</dbReference>
<proteinExistence type="predicted"/>
<dbReference type="OrthoDB" id="4137907at2759"/>
<dbReference type="VEuPathDB" id="FungiDB:Z520_03866"/>
<dbReference type="SUPFAM" id="SSF56425">
    <property type="entry name" value="Succinate dehydrogenase/fumarate reductase flavoprotein, catalytic domain"/>
    <property type="match status" value="1"/>
</dbReference>
<evidence type="ECO:0000313" key="6">
    <source>
        <dbReference type="EMBL" id="KIY00181.1"/>
    </source>
</evidence>
<comment type="cofactor">
    <cofactor evidence="1">
        <name>FAD</name>
        <dbReference type="ChEBI" id="CHEBI:57692"/>
    </cofactor>
</comment>
<sequence>MAGLQHAENAQRFDVIVVGGGNAALCAALSAHDQGARVLILEAASREDRGGNSRFAGSVFRAVHNGLDQVVENLLCDEAKPEAKYCYMHPYTPEMYHEDLAATSHGRNDPAISEVLVQNSWDTLVWMKSKGVKWELILRQFYDFESIKRKKEGTVAIDAGGPVQAVNNGVGLMDFLWTAAEKLVSDGSMTLWYDSPAHELLVSGDTIRGVQVRHRDTFTNVYGQVILASGGFSANPAMRRQYLGEGWDLVLVRGTKYNTGTMLRRAIEAGARPVGHWGACHSSPQDADGPLMGDINISPLIARYSYMYGISVNTRGERFMDEGEDHVSKTYAKTGKKISEQPEGRVYQIFDQQTLHILPKHRYNTARPVIADTIPQLAVKLGIDAATLQKTVDDFNAACPVDSSCFEPMENDGLCTKGLAIPKSNWALRIEKGPFKAYATMPGITFTYGGIATDASTQVLNNEGKVMPGLFAVGEITGGLFYHNYPGGAGLPKGAVFGRIAGREAANAAARTLPTAGRL</sequence>
<keyword evidence="3" id="KW-0274">FAD</keyword>
<dbReference type="EMBL" id="KN848067">
    <property type="protein sequence ID" value="KIY00181.1"/>
    <property type="molecule type" value="Genomic_DNA"/>
</dbReference>
<dbReference type="STRING" id="1442371.A0A0D2HE64"/>
<feature type="domain" description="FAD-dependent oxidoreductase 2 FAD-binding" evidence="5">
    <location>
        <begin position="14"/>
        <end position="489"/>
    </location>
</feature>
<dbReference type="InterPro" id="IPR036188">
    <property type="entry name" value="FAD/NAD-bd_sf"/>
</dbReference>
<keyword evidence="7" id="KW-1185">Reference proteome</keyword>
<dbReference type="PRINTS" id="PR00411">
    <property type="entry name" value="PNDRDTASEI"/>
</dbReference>
<evidence type="ECO:0000259" key="5">
    <source>
        <dbReference type="Pfam" id="PF00890"/>
    </source>
</evidence>
<dbReference type="PANTHER" id="PTHR43400:SF7">
    <property type="entry name" value="FAD-DEPENDENT OXIDOREDUCTASE 2 FAD BINDING DOMAIN-CONTAINING PROTEIN"/>
    <property type="match status" value="1"/>
</dbReference>
<gene>
    <name evidence="6" type="ORF">Z520_03866</name>
</gene>
<reference evidence="6 7" key="1">
    <citation type="submission" date="2015-01" db="EMBL/GenBank/DDBJ databases">
        <title>The Genome Sequence of Fonsecaea multimorphosa CBS 102226.</title>
        <authorList>
            <consortium name="The Broad Institute Genomics Platform"/>
            <person name="Cuomo C."/>
            <person name="de Hoog S."/>
            <person name="Gorbushina A."/>
            <person name="Stielow B."/>
            <person name="Teixiera M."/>
            <person name="Abouelleil A."/>
            <person name="Chapman S.B."/>
            <person name="Priest M."/>
            <person name="Young S.K."/>
            <person name="Wortman J."/>
            <person name="Nusbaum C."/>
            <person name="Birren B."/>
        </authorList>
    </citation>
    <scope>NUCLEOTIDE SEQUENCE [LARGE SCALE GENOMIC DNA]</scope>
    <source>
        <strain evidence="6 7">CBS 102226</strain>
    </source>
</reference>
<dbReference type="InterPro" id="IPR050315">
    <property type="entry name" value="FAD-oxidoreductase_2"/>
</dbReference>
<dbReference type="PANTHER" id="PTHR43400">
    <property type="entry name" value="FUMARATE REDUCTASE"/>
    <property type="match status" value="1"/>
</dbReference>
<dbReference type="Gene3D" id="3.50.50.60">
    <property type="entry name" value="FAD/NAD(P)-binding domain"/>
    <property type="match status" value="1"/>
</dbReference>
<keyword evidence="4" id="KW-0560">Oxidoreductase</keyword>
<accession>A0A0D2HE64</accession>
<dbReference type="Pfam" id="PF00890">
    <property type="entry name" value="FAD_binding_2"/>
    <property type="match status" value="1"/>
</dbReference>